<comment type="caution">
    <text evidence="1">The sequence shown here is derived from an EMBL/GenBank/DDBJ whole genome shotgun (WGS) entry which is preliminary data.</text>
</comment>
<dbReference type="RefSeq" id="WP_157176089.1">
    <property type="nucleotide sequence ID" value="NZ_BMJP01000003.1"/>
</dbReference>
<dbReference type="EMBL" id="JACIJR010000005">
    <property type="protein sequence ID" value="MBB5729741.1"/>
    <property type="molecule type" value="Genomic_DNA"/>
</dbReference>
<keyword evidence="2" id="KW-1185">Reference proteome</keyword>
<dbReference type="AlphaFoldDB" id="A0A7W9BTB7"/>
<sequence>MPLLGNDKKGGLGTTLLRTNHSVLLAIGAASTAEHAAVALTGRGWTVTTATDAATLVARAQTQDFALLLLGALPDGEAAALAARIARLPPPRGLVPIVLLGADTALPTDDVLRARIAATSRSGTAPLDPIARLSPMFGAVGVASLMGDFRNRLGALLAAADPCAIGEGTTIAGVAHRIAGLGGTLDFPLLADAWQQVERDGPAHLSAAWAETRIAHTVLTLLLDRRTVM</sequence>
<protein>
    <submittedName>
        <fullName evidence="1">CheY-like chemotaxis protein</fullName>
    </submittedName>
</protein>
<evidence type="ECO:0000313" key="1">
    <source>
        <dbReference type="EMBL" id="MBB5729741.1"/>
    </source>
</evidence>
<dbReference type="SUPFAM" id="SSF52172">
    <property type="entry name" value="CheY-like"/>
    <property type="match status" value="1"/>
</dbReference>
<evidence type="ECO:0000313" key="2">
    <source>
        <dbReference type="Proteomes" id="UP000546701"/>
    </source>
</evidence>
<dbReference type="Proteomes" id="UP000546701">
    <property type="component" value="Unassembled WGS sequence"/>
</dbReference>
<accession>A0A7W9BTB7</accession>
<organism evidence="1 2">
    <name type="scientific">Sphingomonas prati</name>
    <dbReference type="NCBI Taxonomy" id="1843237"/>
    <lineage>
        <taxon>Bacteria</taxon>
        <taxon>Pseudomonadati</taxon>
        <taxon>Pseudomonadota</taxon>
        <taxon>Alphaproteobacteria</taxon>
        <taxon>Sphingomonadales</taxon>
        <taxon>Sphingomonadaceae</taxon>
        <taxon>Sphingomonas</taxon>
    </lineage>
</organism>
<gene>
    <name evidence="1" type="ORF">FHS99_002237</name>
</gene>
<dbReference type="InterPro" id="IPR011006">
    <property type="entry name" value="CheY-like_superfamily"/>
</dbReference>
<dbReference type="OrthoDB" id="7428133at2"/>
<name>A0A7W9BTB7_9SPHN</name>
<proteinExistence type="predicted"/>
<reference evidence="1 2" key="1">
    <citation type="submission" date="2020-08" db="EMBL/GenBank/DDBJ databases">
        <title>Genomic Encyclopedia of Type Strains, Phase IV (KMG-IV): sequencing the most valuable type-strain genomes for metagenomic binning, comparative biology and taxonomic classification.</title>
        <authorList>
            <person name="Goeker M."/>
        </authorList>
    </citation>
    <scope>NUCLEOTIDE SEQUENCE [LARGE SCALE GENOMIC DNA]</scope>
    <source>
        <strain evidence="1 2">DSM 103336</strain>
    </source>
</reference>